<feature type="domain" description="NAD-dependent epimerase/dehydratase" evidence="1">
    <location>
        <begin position="9"/>
        <end position="234"/>
    </location>
</feature>
<dbReference type="OrthoDB" id="240982at2"/>
<keyword evidence="3" id="KW-1185">Reference proteome</keyword>
<accession>A0A518CMB2</accession>
<dbReference type="Pfam" id="PF01370">
    <property type="entry name" value="Epimerase"/>
    <property type="match status" value="1"/>
</dbReference>
<dbReference type="Gene3D" id="3.40.50.720">
    <property type="entry name" value="NAD(P)-binding Rossmann-like Domain"/>
    <property type="match status" value="1"/>
</dbReference>
<gene>
    <name evidence="2" type="ORF">Pla110_20930</name>
</gene>
<dbReference type="EMBL" id="CP036281">
    <property type="protein sequence ID" value="QDU80366.1"/>
    <property type="molecule type" value="Genomic_DNA"/>
</dbReference>
<dbReference type="InterPro" id="IPR051783">
    <property type="entry name" value="NAD(P)-dependent_oxidoreduct"/>
</dbReference>
<dbReference type="Proteomes" id="UP000317178">
    <property type="component" value="Chromosome"/>
</dbReference>
<sequence>MNLTENDLVFVTGATGLVGSHVVEECRKRNIPVRALARSSSSADFLKEWNVDIVTGDLTHAESLQKGVEGATVVVHCAAKVGDWGPVEDYRSVNVDGLETLLQAAEQNGTLKKFVHISSLGVYQARDHHGTDESEPPNKEGIDGYTLTKVESELKVLDHVKEKQLPAVVVRPGFVYGPRDRTVLPRIFEKLKSKQFAFLGSGEKLMNNVYVGNLIQVIFKAIENDDVIGERFNVTDGRLVSKKEFIDRIAELGSYPEPKKHVPLGVAKVLATVLEKVYRALGKTEAPILSSARIKFLGLNLDYSIEKAKKELDYDPQIDFQEGMQRTMNWFKEQGLT</sequence>
<dbReference type="PANTHER" id="PTHR48079:SF6">
    <property type="entry name" value="NAD(P)-BINDING DOMAIN-CONTAINING PROTEIN-RELATED"/>
    <property type="match status" value="1"/>
</dbReference>
<protein>
    <submittedName>
        <fullName evidence="2">3 beta-hydroxysteroid dehydrogenase/Delta 5--&gt;4-isomerase</fullName>
    </submittedName>
</protein>
<dbReference type="GO" id="GO:0005737">
    <property type="term" value="C:cytoplasm"/>
    <property type="evidence" value="ECO:0007669"/>
    <property type="project" value="TreeGrafter"/>
</dbReference>
<dbReference type="SUPFAM" id="SSF51735">
    <property type="entry name" value="NAD(P)-binding Rossmann-fold domains"/>
    <property type="match status" value="1"/>
</dbReference>
<evidence type="ECO:0000313" key="3">
    <source>
        <dbReference type="Proteomes" id="UP000317178"/>
    </source>
</evidence>
<dbReference type="AlphaFoldDB" id="A0A518CMB2"/>
<dbReference type="InterPro" id="IPR001509">
    <property type="entry name" value="Epimerase_deHydtase"/>
</dbReference>
<dbReference type="RefSeq" id="WP_144995654.1">
    <property type="nucleotide sequence ID" value="NZ_CP036281.1"/>
</dbReference>
<proteinExistence type="predicted"/>
<dbReference type="GO" id="GO:0016853">
    <property type="term" value="F:isomerase activity"/>
    <property type="evidence" value="ECO:0007669"/>
    <property type="project" value="UniProtKB-KW"/>
</dbReference>
<evidence type="ECO:0000259" key="1">
    <source>
        <dbReference type="Pfam" id="PF01370"/>
    </source>
</evidence>
<dbReference type="GO" id="GO:0004029">
    <property type="term" value="F:aldehyde dehydrogenase (NAD+) activity"/>
    <property type="evidence" value="ECO:0007669"/>
    <property type="project" value="TreeGrafter"/>
</dbReference>
<evidence type="ECO:0000313" key="2">
    <source>
        <dbReference type="EMBL" id="QDU80366.1"/>
    </source>
</evidence>
<dbReference type="PANTHER" id="PTHR48079">
    <property type="entry name" value="PROTEIN YEEZ"/>
    <property type="match status" value="1"/>
</dbReference>
<name>A0A518CMB2_9PLAN</name>
<organism evidence="2 3">
    <name type="scientific">Polystyrenella longa</name>
    <dbReference type="NCBI Taxonomy" id="2528007"/>
    <lineage>
        <taxon>Bacteria</taxon>
        <taxon>Pseudomonadati</taxon>
        <taxon>Planctomycetota</taxon>
        <taxon>Planctomycetia</taxon>
        <taxon>Planctomycetales</taxon>
        <taxon>Planctomycetaceae</taxon>
        <taxon>Polystyrenella</taxon>
    </lineage>
</organism>
<keyword evidence="2" id="KW-0413">Isomerase</keyword>
<reference evidence="2 3" key="1">
    <citation type="submission" date="2019-02" db="EMBL/GenBank/DDBJ databases">
        <title>Deep-cultivation of Planctomycetes and their phenomic and genomic characterization uncovers novel biology.</title>
        <authorList>
            <person name="Wiegand S."/>
            <person name="Jogler M."/>
            <person name="Boedeker C."/>
            <person name="Pinto D."/>
            <person name="Vollmers J."/>
            <person name="Rivas-Marin E."/>
            <person name="Kohn T."/>
            <person name="Peeters S.H."/>
            <person name="Heuer A."/>
            <person name="Rast P."/>
            <person name="Oberbeckmann S."/>
            <person name="Bunk B."/>
            <person name="Jeske O."/>
            <person name="Meyerdierks A."/>
            <person name="Storesund J.E."/>
            <person name="Kallscheuer N."/>
            <person name="Luecker S."/>
            <person name="Lage O.M."/>
            <person name="Pohl T."/>
            <person name="Merkel B.J."/>
            <person name="Hornburger P."/>
            <person name="Mueller R.-W."/>
            <person name="Bruemmer F."/>
            <person name="Labrenz M."/>
            <person name="Spormann A.M."/>
            <person name="Op den Camp H."/>
            <person name="Overmann J."/>
            <person name="Amann R."/>
            <person name="Jetten M.S.M."/>
            <person name="Mascher T."/>
            <person name="Medema M.H."/>
            <person name="Devos D.P."/>
            <person name="Kaster A.-K."/>
            <person name="Ovreas L."/>
            <person name="Rohde M."/>
            <person name="Galperin M.Y."/>
            <person name="Jogler C."/>
        </authorList>
    </citation>
    <scope>NUCLEOTIDE SEQUENCE [LARGE SCALE GENOMIC DNA]</scope>
    <source>
        <strain evidence="2 3">Pla110</strain>
    </source>
</reference>
<dbReference type="KEGG" id="plon:Pla110_20930"/>
<dbReference type="InterPro" id="IPR036291">
    <property type="entry name" value="NAD(P)-bd_dom_sf"/>
</dbReference>